<protein>
    <submittedName>
        <fullName evidence="1">Uncharacterized protein</fullName>
    </submittedName>
</protein>
<sequence>MKRESRARSARLAANICECVRTAKYAPFSLDTVRGTRERARIPAGIRPIVERYGSCIQMKTNQFSIGYEMEFPDAFPPRPALRDNAIESGTITDFHPLFIAIQAEFPRCAPTCARIGNLQYSHSPKRV</sequence>
<organism evidence="1 2">
    <name type="scientific">Burkholderia stagnalis</name>
    <dbReference type="NCBI Taxonomy" id="1503054"/>
    <lineage>
        <taxon>Bacteria</taxon>
        <taxon>Pseudomonadati</taxon>
        <taxon>Pseudomonadota</taxon>
        <taxon>Betaproteobacteria</taxon>
        <taxon>Burkholderiales</taxon>
        <taxon>Burkholderiaceae</taxon>
        <taxon>Burkholderia</taxon>
        <taxon>Burkholderia cepacia complex</taxon>
    </lineage>
</organism>
<dbReference type="Proteomes" id="UP000473470">
    <property type="component" value="Unassembled WGS sequence"/>
</dbReference>
<dbReference type="RefSeq" id="WP_150999070.1">
    <property type="nucleotide sequence ID" value="NZ_CABVPM010000027.1"/>
</dbReference>
<name>A0A6L3MU32_9BURK</name>
<comment type="caution">
    <text evidence="1">The sequence shown here is derived from an EMBL/GenBank/DDBJ whole genome shotgun (WGS) entry which is preliminary data.</text>
</comment>
<dbReference type="AlphaFoldDB" id="A0A6L3MU32"/>
<evidence type="ECO:0000313" key="2">
    <source>
        <dbReference type="Proteomes" id="UP000473470"/>
    </source>
</evidence>
<dbReference type="EMBL" id="VZOK01000033">
    <property type="protein sequence ID" value="KAB0635929.1"/>
    <property type="molecule type" value="Genomic_DNA"/>
</dbReference>
<accession>A0A6L3MU32</accession>
<gene>
    <name evidence="1" type="ORF">F7R25_21485</name>
</gene>
<proteinExistence type="predicted"/>
<evidence type="ECO:0000313" key="1">
    <source>
        <dbReference type="EMBL" id="KAB0635929.1"/>
    </source>
</evidence>
<reference evidence="1 2" key="1">
    <citation type="submission" date="2019-09" db="EMBL/GenBank/DDBJ databases">
        <title>Draft genome sequences of 48 bacterial type strains from the CCUG.</title>
        <authorList>
            <person name="Tunovic T."/>
            <person name="Pineiro-Iglesias B."/>
            <person name="Unosson C."/>
            <person name="Inganas E."/>
            <person name="Ohlen M."/>
            <person name="Cardew S."/>
            <person name="Jensie-Markopoulos S."/>
            <person name="Salva-Serra F."/>
            <person name="Jaen-Luchoro D."/>
            <person name="Karlsson R."/>
            <person name="Svensson-Stadler L."/>
            <person name="Chun J."/>
            <person name="Moore E."/>
        </authorList>
    </citation>
    <scope>NUCLEOTIDE SEQUENCE [LARGE SCALE GENOMIC DNA]</scope>
    <source>
        <strain evidence="1 2">CCUG 65686</strain>
    </source>
</reference>